<reference evidence="2" key="1">
    <citation type="submission" date="2022-11" db="UniProtKB">
        <authorList>
            <consortium name="WormBaseParasite"/>
        </authorList>
    </citation>
    <scope>IDENTIFICATION</scope>
</reference>
<proteinExistence type="predicted"/>
<evidence type="ECO:0000313" key="1">
    <source>
        <dbReference type="Proteomes" id="UP000887577"/>
    </source>
</evidence>
<sequence>MLDSAFARAAGAFWSSSRAWLDSAHAWLDSTLSCAPVFGTLRGYFFKDGCRAGNDSAVEALRPVRWSCQPSRILDVPAVHVDRLRRADGAAHRWVGDAVRWPGHRVDHSVRRVLVGYLPAGHRCHRAPPA</sequence>
<dbReference type="AlphaFoldDB" id="A0A914YEB4"/>
<accession>A0A914YEB4</accession>
<dbReference type="Proteomes" id="UP000887577">
    <property type="component" value="Unplaced"/>
</dbReference>
<name>A0A914YEB4_9BILA</name>
<protein>
    <submittedName>
        <fullName evidence="2">Uncharacterized protein</fullName>
    </submittedName>
</protein>
<dbReference type="WBParaSite" id="PSU_v2.g18598.t1">
    <property type="protein sequence ID" value="PSU_v2.g18598.t1"/>
    <property type="gene ID" value="PSU_v2.g18598"/>
</dbReference>
<keyword evidence="1" id="KW-1185">Reference proteome</keyword>
<evidence type="ECO:0000313" key="2">
    <source>
        <dbReference type="WBParaSite" id="PSU_v2.g18598.t1"/>
    </source>
</evidence>
<organism evidence="1 2">
    <name type="scientific">Panagrolaimus superbus</name>
    <dbReference type="NCBI Taxonomy" id="310955"/>
    <lineage>
        <taxon>Eukaryota</taxon>
        <taxon>Metazoa</taxon>
        <taxon>Ecdysozoa</taxon>
        <taxon>Nematoda</taxon>
        <taxon>Chromadorea</taxon>
        <taxon>Rhabditida</taxon>
        <taxon>Tylenchina</taxon>
        <taxon>Panagrolaimomorpha</taxon>
        <taxon>Panagrolaimoidea</taxon>
        <taxon>Panagrolaimidae</taxon>
        <taxon>Panagrolaimus</taxon>
    </lineage>
</organism>